<dbReference type="CDD" id="cd07377">
    <property type="entry name" value="WHTH_GntR"/>
    <property type="match status" value="1"/>
</dbReference>
<reference evidence="7" key="1">
    <citation type="submission" date="2014-11" db="EMBL/GenBank/DDBJ databases">
        <title>Draft genome sequence of Hydrogenophaga intermedia S1.</title>
        <authorList>
            <person name="Gan H.M."/>
            <person name="Chew T.H."/>
            <person name="Stolz A."/>
        </authorList>
    </citation>
    <scope>NUCLEOTIDE SEQUENCE [LARGE SCALE GENOMIC DNA]</scope>
    <source>
        <strain evidence="7">S1</strain>
    </source>
</reference>
<dbReference type="GO" id="GO:0003677">
    <property type="term" value="F:DNA binding"/>
    <property type="evidence" value="ECO:0007669"/>
    <property type="project" value="UniProtKB-KW"/>
</dbReference>
<dbReference type="InterPro" id="IPR000524">
    <property type="entry name" value="Tscrpt_reg_HTH_GntR"/>
</dbReference>
<dbReference type="PROSITE" id="PS50949">
    <property type="entry name" value="HTH_GNTR"/>
    <property type="match status" value="1"/>
</dbReference>
<proteinExistence type="predicted"/>
<dbReference type="SUPFAM" id="SSF46785">
    <property type="entry name" value="Winged helix' DNA-binding domain"/>
    <property type="match status" value="1"/>
</dbReference>
<keyword evidence="2" id="KW-0238">DNA-binding</keyword>
<evidence type="ECO:0000259" key="5">
    <source>
        <dbReference type="PROSITE" id="PS50949"/>
    </source>
</evidence>
<name>A0A1L1PP97_HYDIT</name>
<dbReference type="InterPro" id="IPR036388">
    <property type="entry name" value="WH-like_DNA-bd_sf"/>
</dbReference>
<accession>A0A1L1PP97</accession>
<dbReference type="Pfam" id="PF00392">
    <property type="entry name" value="GntR"/>
    <property type="match status" value="1"/>
</dbReference>
<dbReference type="Pfam" id="PF07729">
    <property type="entry name" value="FCD"/>
    <property type="match status" value="1"/>
</dbReference>
<dbReference type="AlphaFoldDB" id="A0A1L1PP97"/>
<feature type="domain" description="HTH gntR-type" evidence="5">
    <location>
        <begin position="35"/>
        <end position="102"/>
    </location>
</feature>
<dbReference type="InterPro" id="IPR036390">
    <property type="entry name" value="WH_DNA-bd_sf"/>
</dbReference>
<keyword evidence="1" id="KW-0805">Transcription regulation</keyword>
<dbReference type="PANTHER" id="PTHR43537:SF50">
    <property type="entry name" value="TRANSCRIPTIONAL REGULATORY PROTEIN"/>
    <property type="match status" value="1"/>
</dbReference>
<evidence type="ECO:0000256" key="4">
    <source>
        <dbReference type="SAM" id="MobiDB-lite"/>
    </source>
</evidence>
<evidence type="ECO:0000256" key="3">
    <source>
        <dbReference type="ARBA" id="ARBA00023163"/>
    </source>
</evidence>
<sequence length="248" mass="27308">MGKAVDKPVTEARQGPAPVAGAEEPPGAEERRRRHGVHADVCGHIRNLIVHGELASGERINELGLSEALGVSRTPIREALKVLAAEGLVELLPNRGSRVTTPSTDEIVNLFAVIAALERLAVETVTLQASAPALARLRALHDEMLRRYAEGDRDRYFELNHRIHETIIEMAANPQLSRTHADLMTRARRPRFVAITSDGRWDESVKEHELVMSAMELRDARFAGEILFRHVLKTGTAYIQSLAAASKG</sequence>
<dbReference type="SUPFAM" id="SSF48008">
    <property type="entry name" value="GntR ligand-binding domain-like"/>
    <property type="match status" value="1"/>
</dbReference>
<dbReference type="SMART" id="SM00345">
    <property type="entry name" value="HTH_GNTR"/>
    <property type="match status" value="1"/>
</dbReference>
<dbReference type="Gene3D" id="1.10.10.10">
    <property type="entry name" value="Winged helix-like DNA-binding domain superfamily/Winged helix DNA-binding domain"/>
    <property type="match status" value="1"/>
</dbReference>
<dbReference type="InterPro" id="IPR008920">
    <property type="entry name" value="TF_FadR/GntR_C"/>
</dbReference>
<evidence type="ECO:0000256" key="2">
    <source>
        <dbReference type="ARBA" id="ARBA00023125"/>
    </source>
</evidence>
<dbReference type="GO" id="GO:0003700">
    <property type="term" value="F:DNA-binding transcription factor activity"/>
    <property type="evidence" value="ECO:0007669"/>
    <property type="project" value="InterPro"/>
</dbReference>
<dbReference type="Gene3D" id="1.20.120.530">
    <property type="entry name" value="GntR ligand-binding domain-like"/>
    <property type="match status" value="1"/>
</dbReference>
<keyword evidence="7" id="KW-1185">Reference proteome</keyword>
<keyword evidence="3" id="KW-0804">Transcription</keyword>
<feature type="compositionally biased region" description="Low complexity" evidence="4">
    <location>
        <begin position="15"/>
        <end position="25"/>
    </location>
</feature>
<organism evidence="6 7">
    <name type="scientific">Hydrogenophaga intermedia</name>
    <dbReference type="NCBI Taxonomy" id="65786"/>
    <lineage>
        <taxon>Bacteria</taxon>
        <taxon>Pseudomonadati</taxon>
        <taxon>Pseudomonadota</taxon>
        <taxon>Betaproteobacteria</taxon>
        <taxon>Burkholderiales</taxon>
        <taxon>Comamonadaceae</taxon>
        <taxon>Hydrogenophaga</taxon>
    </lineage>
</organism>
<dbReference type="InterPro" id="IPR011711">
    <property type="entry name" value="GntR_C"/>
</dbReference>
<evidence type="ECO:0000313" key="7">
    <source>
        <dbReference type="Proteomes" id="UP000028878"/>
    </source>
</evidence>
<feature type="compositionally biased region" description="Basic and acidic residues" evidence="4">
    <location>
        <begin position="1"/>
        <end position="10"/>
    </location>
</feature>
<dbReference type="SMART" id="SM00895">
    <property type="entry name" value="FCD"/>
    <property type="match status" value="1"/>
</dbReference>
<dbReference type="EMBL" id="CCAE010000047">
    <property type="protein sequence ID" value="CDN89593.1"/>
    <property type="molecule type" value="Genomic_DNA"/>
</dbReference>
<gene>
    <name evidence="6" type="ORF">BN948_04032</name>
</gene>
<dbReference type="PANTHER" id="PTHR43537">
    <property type="entry name" value="TRANSCRIPTIONAL REGULATOR, GNTR FAMILY"/>
    <property type="match status" value="1"/>
</dbReference>
<evidence type="ECO:0000313" key="6">
    <source>
        <dbReference type="EMBL" id="CDN89593.1"/>
    </source>
</evidence>
<dbReference type="PRINTS" id="PR00035">
    <property type="entry name" value="HTHGNTR"/>
</dbReference>
<evidence type="ECO:0000256" key="1">
    <source>
        <dbReference type="ARBA" id="ARBA00023015"/>
    </source>
</evidence>
<feature type="region of interest" description="Disordered" evidence="4">
    <location>
        <begin position="1"/>
        <end position="35"/>
    </location>
</feature>
<protein>
    <submittedName>
        <fullName evidence="6">Transcriptional regulator protein</fullName>
    </submittedName>
</protein>
<dbReference type="Proteomes" id="UP000028878">
    <property type="component" value="Unassembled WGS sequence"/>
</dbReference>